<evidence type="ECO:0000313" key="1">
    <source>
        <dbReference type="EMBL" id="KND39069.1"/>
    </source>
</evidence>
<name>A0A0L0KNF6_9ACTN</name>
<dbReference type="PATRIC" id="fig|42234.21.peg.1060"/>
<dbReference type="AlphaFoldDB" id="A0A0L0KNF6"/>
<sequence>MTALGLLVPGEAAEDDYPRLEQLLGSDVRIDLIRADPAGDPPERLAARTEELRLAGADSVVWASTTAAVAAGWEGAHGQVRMLARAAGLPASSTAFGFVHAARELAVSRVAVVTAHGDAAFTEFLRAGGVRVVCTAPLGEDLAASVHPAAHEDAQALFLPDTSLRTVAQLTALERRLGKPVLSAHQVAAWEALRLTDRRVNAPELGVLFTREPVVQV</sequence>
<dbReference type="PANTHER" id="PTHR40267:SF1">
    <property type="entry name" value="BLR3294 PROTEIN"/>
    <property type="match status" value="1"/>
</dbReference>
<protein>
    <submittedName>
        <fullName evidence="1">Decarboxylase</fullName>
    </submittedName>
</protein>
<evidence type="ECO:0000313" key="2">
    <source>
        <dbReference type="Proteomes" id="UP000037151"/>
    </source>
</evidence>
<dbReference type="Pfam" id="PF17645">
    <property type="entry name" value="Amdase"/>
    <property type="match status" value="1"/>
</dbReference>
<comment type="caution">
    <text evidence="1">The sequence shown here is derived from an EMBL/GenBank/DDBJ whole genome shotgun (WGS) entry which is preliminary data.</text>
</comment>
<dbReference type="OrthoDB" id="4537983at2"/>
<dbReference type="InterPro" id="IPR026286">
    <property type="entry name" value="MaiA/AMDase"/>
</dbReference>
<dbReference type="RefSeq" id="WP_050369586.1">
    <property type="nucleotide sequence ID" value="NZ_KQ257803.1"/>
</dbReference>
<reference evidence="2" key="1">
    <citation type="submission" date="2014-07" db="EMBL/GenBank/DDBJ databases">
        <title>Genome sequencing of plant-pathogenic Streptomyces species.</title>
        <authorList>
            <person name="Harrison J."/>
            <person name="Sapp M."/>
            <person name="Thwaites R."/>
            <person name="Studholme D.J."/>
        </authorList>
    </citation>
    <scope>NUCLEOTIDE SEQUENCE [LARGE SCALE GENOMIC DNA]</scope>
    <source>
        <strain evidence="2">NCPPB 4445</strain>
    </source>
</reference>
<proteinExistence type="predicted"/>
<dbReference type="PANTHER" id="PTHR40267">
    <property type="entry name" value="BLR3294 PROTEIN"/>
    <property type="match status" value="1"/>
</dbReference>
<dbReference type="Gene3D" id="3.40.50.12500">
    <property type="match status" value="1"/>
</dbReference>
<dbReference type="EMBL" id="JPPY01000032">
    <property type="protein sequence ID" value="KND39069.1"/>
    <property type="molecule type" value="Genomic_DNA"/>
</dbReference>
<dbReference type="InterPro" id="IPR053714">
    <property type="entry name" value="Iso_Racemase_Enz_sf"/>
</dbReference>
<dbReference type="Proteomes" id="UP000037151">
    <property type="component" value="Unassembled WGS sequence"/>
</dbReference>
<gene>
    <name evidence="1" type="ORF">IQ63_05140</name>
</gene>
<accession>A0A0L0KNF6</accession>
<organism evidence="1 2">
    <name type="scientific">Streptomyces acidiscabies</name>
    <dbReference type="NCBI Taxonomy" id="42234"/>
    <lineage>
        <taxon>Bacteria</taxon>
        <taxon>Bacillati</taxon>
        <taxon>Actinomycetota</taxon>
        <taxon>Actinomycetes</taxon>
        <taxon>Kitasatosporales</taxon>
        <taxon>Streptomycetaceae</taxon>
        <taxon>Streptomyces</taxon>
    </lineage>
</organism>